<organism evidence="1 2">
    <name type="scientific">Ruminococcus flavefaciens</name>
    <dbReference type="NCBI Taxonomy" id="1265"/>
    <lineage>
        <taxon>Bacteria</taxon>
        <taxon>Bacillati</taxon>
        <taxon>Bacillota</taxon>
        <taxon>Clostridia</taxon>
        <taxon>Eubacteriales</taxon>
        <taxon>Oscillospiraceae</taxon>
        <taxon>Ruminococcus</taxon>
    </lineage>
</organism>
<comment type="caution">
    <text evidence="1">The sequence shown here is derived from an EMBL/GenBank/DDBJ whole genome shotgun (WGS) entry which is preliminary data.</text>
</comment>
<dbReference type="OrthoDB" id="1817159at2"/>
<dbReference type="RefSeq" id="WP_109725810.1">
    <property type="nucleotide sequence ID" value="NZ_QGDI01000003.1"/>
</dbReference>
<protein>
    <submittedName>
        <fullName evidence="1">Pimeloyl-ACP methyl ester carboxylesterase</fullName>
    </submittedName>
</protein>
<dbReference type="GO" id="GO:0016020">
    <property type="term" value="C:membrane"/>
    <property type="evidence" value="ECO:0007669"/>
    <property type="project" value="TreeGrafter"/>
</dbReference>
<dbReference type="InterPro" id="IPR050266">
    <property type="entry name" value="AB_hydrolase_sf"/>
</dbReference>
<dbReference type="PANTHER" id="PTHR43798">
    <property type="entry name" value="MONOACYLGLYCEROL LIPASE"/>
    <property type="match status" value="1"/>
</dbReference>
<reference evidence="1 2" key="1">
    <citation type="submission" date="2018-05" db="EMBL/GenBank/DDBJ databases">
        <title>The Hungate 1000. A catalogue of reference genomes from the rumen microbiome.</title>
        <authorList>
            <person name="Kelly W."/>
        </authorList>
    </citation>
    <scope>NUCLEOTIDE SEQUENCE [LARGE SCALE GENOMIC DNA]</scope>
    <source>
        <strain evidence="1 2">SAb67</strain>
    </source>
</reference>
<sequence>MKYNFRTDLKYVDINGHKLHIFRAGDGRKPKLVFMSGSGTAAPMYVFKILYEKLIGDFRIIVIEKFGYGYSDLYEGSCKIDDVIAYQRKALESAGEKPPYVLLPHSMSGLEAIRWKQLYPEDVAAIIGLDMATPITYMEWSDSEIKKRIGLMKKFQKLNRLGLLFWYPLSRRGLDKNECRELKLLKKRNLMNDCYINEARAVQANAKVTASSEMPRCPMLMFVSDGKQVSANWRENERKYAAGVGAETVFLDCGHYIHYFESERISTKIREFISKKELFKDT</sequence>
<proteinExistence type="predicted"/>
<gene>
    <name evidence="1" type="ORF">IE37_00957</name>
</gene>
<evidence type="ECO:0000313" key="1">
    <source>
        <dbReference type="EMBL" id="PWJ14025.1"/>
    </source>
</evidence>
<evidence type="ECO:0000313" key="2">
    <source>
        <dbReference type="Proteomes" id="UP000245720"/>
    </source>
</evidence>
<dbReference type="PANTHER" id="PTHR43798:SF33">
    <property type="entry name" value="HYDROLASE, PUTATIVE (AFU_ORTHOLOGUE AFUA_2G14860)-RELATED"/>
    <property type="match status" value="1"/>
</dbReference>
<dbReference type="SUPFAM" id="SSF53474">
    <property type="entry name" value="alpha/beta-Hydrolases"/>
    <property type="match status" value="1"/>
</dbReference>
<dbReference type="EMBL" id="QGDI01000003">
    <property type="protein sequence ID" value="PWJ14025.1"/>
    <property type="molecule type" value="Genomic_DNA"/>
</dbReference>
<dbReference type="InterPro" id="IPR029058">
    <property type="entry name" value="AB_hydrolase_fold"/>
</dbReference>
<accession>A0A315Y154</accession>
<name>A0A315Y154_RUMFL</name>
<dbReference type="AlphaFoldDB" id="A0A315Y154"/>
<dbReference type="Gene3D" id="3.40.50.1820">
    <property type="entry name" value="alpha/beta hydrolase"/>
    <property type="match status" value="1"/>
</dbReference>
<dbReference type="Proteomes" id="UP000245720">
    <property type="component" value="Unassembled WGS sequence"/>
</dbReference>